<evidence type="ECO:0000256" key="4">
    <source>
        <dbReference type="ARBA" id="ARBA00023186"/>
    </source>
</evidence>
<feature type="domain" description="Ribosome maturation factor RimM PRC barrel" evidence="7">
    <location>
        <begin position="112"/>
        <end position="179"/>
    </location>
</feature>
<comment type="domain">
    <text evidence="5">The PRC barrel domain binds ribosomal protein uS19.</text>
</comment>
<comment type="similarity">
    <text evidence="5">Belongs to the RimM family.</text>
</comment>
<name>A0ABW7C7Z6_9CYAN</name>
<dbReference type="InterPro" id="IPR011033">
    <property type="entry name" value="PRC_barrel-like_sf"/>
</dbReference>
<dbReference type="InterPro" id="IPR036976">
    <property type="entry name" value="RimM_N_sf"/>
</dbReference>
<evidence type="ECO:0000256" key="2">
    <source>
        <dbReference type="ARBA" id="ARBA00022517"/>
    </source>
</evidence>
<dbReference type="RefSeq" id="WP_393011542.1">
    <property type="nucleotide sequence ID" value="NZ_JAZAQF010000034.1"/>
</dbReference>
<comment type="function">
    <text evidence="5">An accessory protein needed during the final step in the assembly of 30S ribosomal subunit, possibly for assembly of the head region. Essential for efficient processing of 16S rRNA. May be needed both before and after RbfA during the maturation of 16S rRNA. It has affinity for free ribosomal 30S subunits but not for 70S ribosomes.</text>
</comment>
<keyword evidence="9" id="KW-1185">Reference proteome</keyword>
<reference evidence="9" key="1">
    <citation type="journal article" date="2024" name="Algal Res.">
        <title>Biochemical, toxicological and genomic investigation of a high-biomass producing Limnothrix strain isolated from Italian shallow drinking water reservoir.</title>
        <authorList>
            <person name="Simonazzi M."/>
            <person name="Shishido T.K."/>
            <person name="Delbaje E."/>
            <person name="Wahlsten M."/>
            <person name="Fewer D.P."/>
            <person name="Sivonen K."/>
            <person name="Pezzolesi L."/>
            <person name="Pistocchi R."/>
        </authorList>
    </citation>
    <scope>NUCLEOTIDE SEQUENCE [LARGE SCALE GENOMIC DNA]</scope>
    <source>
        <strain evidence="9">LRLZ20PSL1</strain>
    </source>
</reference>
<dbReference type="PANTHER" id="PTHR33692">
    <property type="entry name" value="RIBOSOME MATURATION FACTOR RIMM"/>
    <property type="match status" value="1"/>
</dbReference>
<dbReference type="Pfam" id="PF01782">
    <property type="entry name" value="RimM"/>
    <property type="match status" value="1"/>
</dbReference>
<dbReference type="HAMAP" id="MF_00014">
    <property type="entry name" value="Ribosome_mat_RimM"/>
    <property type="match status" value="1"/>
</dbReference>
<protein>
    <recommendedName>
        <fullName evidence="5">Ribosome maturation factor RimM</fullName>
    </recommendedName>
</protein>
<feature type="domain" description="RimM N-terminal" evidence="6">
    <location>
        <begin position="10"/>
        <end position="97"/>
    </location>
</feature>
<dbReference type="SUPFAM" id="SSF50346">
    <property type="entry name" value="PRC-barrel domain"/>
    <property type="match status" value="1"/>
</dbReference>
<keyword evidence="4 5" id="KW-0143">Chaperone</keyword>
<keyword evidence="2 5" id="KW-0690">Ribosome biogenesis</keyword>
<gene>
    <name evidence="5 8" type="primary">rimM</name>
    <name evidence="8" type="ORF">VPK24_06605</name>
</gene>
<dbReference type="InterPro" id="IPR009000">
    <property type="entry name" value="Transl_B-barrel_sf"/>
</dbReference>
<keyword evidence="1 5" id="KW-0963">Cytoplasm</keyword>
<organism evidence="8 9">
    <name type="scientific">Limnothrix redekei LRLZ20PSL1</name>
    <dbReference type="NCBI Taxonomy" id="3112953"/>
    <lineage>
        <taxon>Bacteria</taxon>
        <taxon>Bacillati</taxon>
        <taxon>Cyanobacteriota</taxon>
        <taxon>Cyanophyceae</taxon>
        <taxon>Pseudanabaenales</taxon>
        <taxon>Pseudanabaenaceae</taxon>
        <taxon>Limnothrix</taxon>
    </lineage>
</organism>
<evidence type="ECO:0000259" key="6">
    <source>
        <dbReference type="Pfam" id="PF01782"/>
    </source>
</evidence>
<dbReference type="SUPFAM" id="SSF50447">
    <property type="entry name" value="Translation proteins"/>
    <property type="match status" value="1"/>
</dbReference>
<dbReference type="InterPro" id="IPR056792">
    <property type="entry name" value="PRC_RimM"/>
</dbReference>
<evidence type="ECO:0000256" key="5">
    <source>
        <dbReference type="HAMAP-Rule" id="MF_00014"/>
    </source>
</evidence>
<comment type="caution">
    <text evidence="8">The sequence shown here is derived from an EMBL/GenBank/DDBJ whole genome shotgun (WGS) entry which is preliminary data.</text>
</comment>
<dbReference type="InterPro" id="IPR011961">
    <property type="entry name" value="RimM"/>
</dbReference>
<evidence type="ECO:0000256" key="1">
    <source>
        <dbReference type="ARBA" id="ARBA00022490"/>
    </source>
</evidence>
<dbReference type="Pfam" id="PF24986">
    <property type="entry name" value="PRC_RimM"/>
    <property type="match status" value="1"/>
</dbReference>
<dbReference type="NCBIfam" id="TIGR02273">
    <property type="entry name" value="16S_RimM"/>
    <property type="match status" value="1"/>
</dbReference>
<comment type="subunit">
    <text evidence="5">Binds ribosomal protein uS19.</text>
</comment>
<dbReference type="EMBL" id="JAZAQF010000034">
    <property type="protein sequence ID" value="MFG3817303.1"/>
    <property type="molecule type" value="Genomic_DNA"/>
</dbReference>
<comment type="subcellular location">
    <subcellularLocation>
        <location evidence="5">Cytoplasm</location>
    </subcellularLocation>
</comment>
<evidence type="ECO:0000313" key="9">
    <source>
        <dbReference type="Proteomes" id="UP001604335"/>
    </source>
</evidence>
<dbReference type="PANTHER" id="PTHR33692:SF1">
    <property type="entry name" value="RIBOSOME MATURATION FACTOR RIMM"/>
    <property type="match status" value="1"/>
</dbReference>
<dbReference type="InterPro" id="IPR002676">
    <property type="entry name" value="RimM_N"/>
</dbReference>
<evidence type="ECO:0000313" key="8">
    <source>
        <dbReference type="EMBL" id="MFG3817303.1"/>
    </source>
</evidence>
<proteinExistence type="inferred from homology"/>
<sequence length="182" mass="20287">MSTPDDWLEVGKIVAPQGLRGELRVYPDSDFPERFMEPGQRWLLPPGAKLGRDEPQPVRLLSGRYLNKQNLYVVRFAEVVDRTSAENLRGAKLLVSAHSRPPLEAGEYHLMDLMGMEVFDQVQQAPIGQVVGLATAAQDLLQVQLTDSEQVILIPFVDEIVPIVDLTTKRLEIVPPPGLLDL</sequence>
<evidence type="ECO:0000256" key="3">
    <source>
        <dbReference type="ARBA" id="ARBA00022552"/>
    </source>
</evidence>
<evidence type="ECO:0000259" key="7">
    <source>
        <dbReference type="Pfam" id="PF24986"/>
    </source>
</evidence>
<dbReference type="Gene3D" id="2.30.30.240">
    <property type="entry name" value="PRC-barrel domain"/>
    <property type="match status" value="1"/>
</dbReference>
<accession>A0ABW7C7Z6</accession>
<keyword evidence="3 5" id="KW-0698">rRNA processing</keyword>
<dbReference type="Gene3D" id="2.40.30.60">
    <property type="entry name" value="RimM"/>
    <property type="match status" value="1"/>
</dbReference>
<dbReference type="Proteomes" id="UP001604335">
    <property type="component" value="Unassembled WGS sequence"/>
</dbReference>